<feature type="domain" description="DUF4007" evidence="1">
    <location>
        <begin position="10"/>
        <end position="304"/>
    </location>
</feature>
<gene>
    <name evidence="2" type="ORF">BECKDK2373B_GA0170837_11285</name>
</gene>
<reference evidence="2" key="1">
    <citation type="submission" date="2019-02" db="EMBL/GenBank/DDBJ databases">
        <authorList>
            <person name="Gruber-Vodicka R. H."/>
            <person name="Seah K. B. B."/>
        </authorList>
    </citation>
    <scope>NUCLEOTIDE SEQUENCE</scope>
    <source>
        <strain evidence="2">BECK_DK47</strain>
    </source>
</reference>
<name>A0A450TAG7_9GAMM</name>
<dbReference type="AlphaFoldDB" id="A0A450TAG7"/>
<proteinExistence type="predicted"/>
<dbReference type="EMBL" id="CAADEX010000128">
    <property type="protein sequence ID" value="VFJ63676.1"/>
    <property type="molecule type" value="Genomic_DNA"/>
</dbReference>
<dbReference type="Pfam" id="PF13182">
    <property type="entry name" value="DUF4007"/>
    <property type="match status" value="1"/>
</dbReference>
<protein>
    <recommendedName>
        <fullName evidence="1">DUF4007 domain-containing protein</fullName>
    </recommendedName>
</protein>
<evidence type="ECO:0000259" key="1">
    <source>
        <dbReference type="Pfam" id="PF13182"/>
    </source>
</evidence>
<evidence type="ECO:0000313" key="2">
    <source>
        <dbReference type="EMBL" id="VFJ63676.1"/>
    </source>
</evidence>
<sequence>MLFTPTKVAFGRHETFALRYSWLTKGFEAVAKDPSIFTSDEATVTLGVGKNMVNAIRYWLQATGLVEPADTGFQGTALGKSIFGQEGFDRYLEDEATIWLIHWQIASNPALATSWYWFFNRFHKPEFTSEEASTALLDFSKQNIPGKFSPSTVRKDISVLLRMYARSERNTRLPLEETLDSPLSLLGLITRAPAGRTYSSRAVERTGLPIGILGFAVARLFREGKPGQAPVFQLPIDELMYARGNACAPGAVFRLTENAMMSQLEDLIHKMPGIFEIRETAGIHQLYLMGEKPIEPTQFLEFHYQGGSREDAA</sequence>
<organism evidence="2">
    <name type="scientific">Candidatus Kentrum sp. DK</name>
    <dbReference type="NCBI Taxonomy" id="2126562"/>
    <lineage>
        <taxon>Bacteria</taxon>
        <taxon>Pseudomonadati</taxon>
        <taxon>Pseudomonadota</taxon>
        <taxon>Gammaproteobacteria</taxon>
        <taxon>Candidatus Kentrum</taxon>
    </lineage>
</organism>
<dbReference type="InterPro" id="IPR025248">
    <property type="entry name" value="DUF4007"/>
</dbReference>
<accession>A0A450TAG7</accession>